<reference evidence="1" key="1">
    <citation type="submission" date="2017-08" db="EMBL/GenBank/DDBJ databases">
        <title>Real-time genomic and epidemiological investigation of a multi-institutional outbreak of KPC-producing Enterobacteriaceae reveals complex transmission dynamics and informs management responses.</title>
        <authorList>
            <person name="Kwong J.C."/>
            <person name="Lane C."/>
            <person name="Romanes F."/>
            <person name="Goncalves da Silva A."/>
            <person name="Easton M."/>
            <person name="Cronin K."/>
            <person name="Waters M.J."/>
            <person name="Tomita T."/>
            <person name="Stevens K."/>
            <person name="Schultz M.B."/>
            <person name="Baines S.L."/>
            <person name="Sherry N.L."/>
            <person name="Carter G."/>
            <person name="Mu A."/>
            <person name="Sait M."/>
            <person name="Ballard S.A."/>
            <person name="Seemann T."/>
            <person name="Stinear T.P."/>
            <person name="Howden B.P."/>
        </authorList>
    </citation>
    <scope>NUCLEOTIDE SEQUENCE</scope>
    <source>
        <strain evidence="1">AUSMDU00008141</strain>
    </source>
</reference>
<evidence type="ECO:0000313" key="1">
    <source>
        <dbReference type="EMBL" id="AST78211.1"/>
    </source>
</evidence>
<gene>
    <name evidence="1" type="ORF">CI104_03485</name>
</gene>
<dbReference type="Proteomes" id="UP000215286">
    <property type="component" value="Chromosome"/>
</dbReference>
<dbReference type="EMBL" id="CP022695">
    <property type="protein sequence ID" value="AST78211.1"/>
    <property type="molecule type" value="Genomic_DNA"/>
</dbReference>
<accession>A0ACA8D2A9</accession>
<sequence>MKESFSASLIIQGKHKFYSLTLPIETIASCCSPNPRSEDPEEGFQRSLDENRAESIANYIYNGGVIPSSIILSAQTTADFEYNSKKKTLSFNNDIKSFLIIDGQHRAYGFRKLYEKGFDDKKLRIPVVIFSELTPIDEARLFIDVNTLQKPVPKELLLDIKKLAETENAEEEMLDLIFTLFEKNTTSALIGKVSRFEKKRNLISKVTFYEAFKLILRAFDISSPQRLFEIVNAYLFAAEDLLNSQNINFDEVIIKPTSFKILIGHSKAVIAMIFDNSPESSSLISEHKKYLKRSLNGNIATILNNRATAKSIELLDNKLLKRNIVI</sequence>
<proteinExistence type="predicted"/>
<evidence type="ECO:0000313" key="2">
    <source>
        <dbReference type="Proteomes" id="UP000215286"/>
    </source>
</evidence>
<protein>
    <submittedName>
        <fullName evidence="1">Uncharacterized protein</fullName>
    </submittedName>
</protein>
<name>A0ACA8D2A9_9ENTR</name>
<organism evidence="1 2">
    <name type="scientific">Citrobacter farmeri</name>
    <dbReference type="NCBI Taxonomy" id="67824"/>
    <lineage>
        <taxon>Bacteria</taxon>
        <taxon>Pseudomonadati</taxon>
        <taxon>Pseudomonadota</taxon>
        <taxon>Gammaproteobacteria</taxon>
        <taxon>Enterobacterales</taxon>
        <taxon>Enterobacteriaceae</taxon>
        <taxon>Citrobacter</taxon>
    </lineage>
</organism>
<keyword evidence="2" id="KW-1185">Reference proteome</keyword>